<dbReference type="OrthoDB" id="5077630at2"/>
<protein>
    <recommendedName>
        <fullName evidence="3">CMD domain protein</fullName>
    </recommendedName>
</protein>
<proteinExistence type="predicted"/>
<name>A0A411Z072_9RHOB</name>
<dbReference type="Proteomes" id="UP000284547">
    <property type="component" value="Unassembled WGS sequence"/>
</dbReference>
<evidence type="ECO:0000313" key="2">
    <source>
        <dbReference type="Proteomes" id="UP000284547"/>
    </source>
</evidence>
<organism evidence="1 2">
    <name type="scientific">Pseudotabrizicola alkalilacus</name>
    <dbReference type="NCBI Taxonomy" id="2305252"/>
    <lineage>
        <taxon>Bacteria</taxon>
        <taxon>Pseudomonadati</taxon>
        <taxon>Pseudomonadota</taxon>
        <taxon>Alphaproteobacteria</taxon>
        <taxon>Rhodobacterales</taxon>
        <taxon>Paracoccaceae</taxon>
        <taxon>Pseudotabrizicola</taxon>
    </lineage>
</organism>
<comment type="caution">
    <text evidence="1">The sequence shown here is derived from an EMBL/GenBank/DDBJ whole genome shotgun (WGS) entry which is preliminary data.</text>
</comment>
<dbReference type="RefSeq" id="WP_118153735.1">
    <property type="nucleotide sequence ID" value="NZ_QWEY01000008.1"/>
</dbReference>
<evidence type="ECO:0008006" key="3">
    <source>
        <dbReference type="Google" id="ProtNLM"/>
    </source>
</evidence>
<dbReference type="EMBL" id="QWEY01000008">
    <property type="protein sequence ID" value="RGP36454.1"/>
    <property type="molecule type" value="Genomic_DNA"/>
</dbReference>
<dbReference type="AlphaFoldDB" id="A0A411Z072"/>
<dbReference type="InterPro" id="IPR029032">
    <property type="entry name" value="AhpD-like"/>
</dbReference>
<accession>A0A411Z072</accession>
<reference evidence="1 2" key="1">
    <citation type="submission" date="2018-08" db="EMBL/GenBank/DDBJ databases">
        <title>Flavobacterium tibetense sp. nov., isolated from a wetland YonghuCo on Tibetan Plateau.</title>
        <authorList>
            <person name="Phurbu D."/>
            <person name="Lu H."/>
            <person name="Xing P."/>
        </authorList>
    </citation>
    <scope>NUCLEOTIDE SEQUENCE [LARGE SCALE GENOMIC DNA]</scope>
    <source>
        <strain evidence="1 2">DJC</strain>
    </source>
</reference>
<keyword evidence="2" id="KW-1185">Reference proteome</keyword>
<evidence type="ECO:0000313" key="1">
    <source>
        <dbReference type="EMBL" id="RGP36454.1"/>
    </source>
</evidence>
<gene>
    <name evidence="1" type="ORF">D1012_14775</name>
</gene>
<dbReference type="Gene3D" id="1.20.1290.10">
    <property type="entry name" value="AhpD-like"/>
    <property type="match status" value="1"/>
</dbReference>
<dbReference type="SUPFAM" id="SSF69118">
    <property type="entry name" value="AhpD-like"/>
    <property type="match status" value="1"/>
</dbReference>
<sequence length="163" mass="17117">MTDIMNSTVLTSARPKPGSQIEAEVLNRRDIFEKTQAAEIAVLTPADPGGLSHDLRHALAARIAALHGEPDQAARYAAGVTDAALSPLASVGTTSDDAQVQAMLTFTDAVSTNPREIIAEDVTALQSAGVSDADIVRLAELNAFLAYQLRLIAGLRLLVEAAE</sequence>